<dbReference type="Proteomes" id="UP001212327">
    <property type="component" value="Unassembled WGS sequence"/>
</dbReference>
<reference evidence="2 3" key="1">
    <citation type="submission" date="2023-01" db="EMBL/GenBank/DDBJ databases">
        <title>Complete genome sequence of Lacticaseibacillus paracasei SRCM217440 isolated from Makgeolli.</title>
        <authorList>
            <person name="Yang H.-G."/>
            <person name="Jeong S.-J."/>
            <person name="Ha G.-S."/>
            <person name="Yang H.-J."/>
            <person name="Jeong D.-Y."/>
        </authorList>
    </citation>
    <scope>NUCLEOTIDE SEQUENCE [LARGE SCALE GENOMIC DNA]</scope>
    <source>
        <strain evidence="2 3">SRCM217440</strain>
    </source>
</reference>
<dbReference type="RefSeq" id="WP_272028832.1">
    <property type="nucleotide sequence ID" value="NZ_JAQLSF010000001.1"/>
</dbReference>
<keyword evidence="1" id="KW-0472">Membrane</keyword>
<keyword evidence="1" id="KW-0812">Transmembrane</keyword>
<evidence type="ECO:0000256" key="1">
    <source>
        <dbReference type="SAM" id="Phobius"/>
    </source>
</evidence>
<proteinExistence type="predicted"/>
<sequence>MKHRYHLDVVFQFMLEYYLFEVINMEIGSIADWVSGIATFLSSIVAIGLGYLSYRRELKSRNEQIKKHKIDVDKILERGSNLLNLLKVEDRNSLRIHGSVRYLNMEDVDKIATESVMFDNKLHIAFPSISLAVSPYIYTFKEQLLSSDHYENAAVIDDEIWTKFELALTTLENIISIVDEDKQENTFKQ</sequence>
<name>A0AAW6A5L8_LACPA</name>
<comment type="caution">
    <text evidence="2">The sequence shown here is derived from an EMBL/GenBank/DDBJ whole genome shotgun (WGS) entry which is preliminary data.</text>
</comment>
<protein>
    <submittedName>
        <fullName evidence="2">Uncharacterized protein</fullName>
    </submittedName>
</protein>
<organism evidence="2 3">
    <name type="scientific">Lacticaseibacillus paracasei</name>
    <name type="common">Lactobacillus paracasei</name>
    <dbReference type="NCBI Taxonomy" id="1597"/>
    <lineage>
        <taxon>Bacteria</taxon>
        <taxon>Bacillati</taxon>
        <taxon>Bacillota</taxon>
        <taxon>Bacilli</taxon>
        <taxon>Lactobacillales</taxon>
        <taxon>Lactobacillaceae</taxon>
        <taxon>Lacticaseibacillus</taxon>
    </lineage>
</organism>
<accession>A0AAW6A5L8</accession>
<dbReference type="AlphaFoldDB" id="A0AAW6A5L8"/>
<evidence type="ECO:0000313" key="2">
    <source>
        <dbReference type="EMBL" id="MDB1564744.1"/>
    </source>
</evidence>
<gene>
    <name evidence="2" type="ORF">PGA78_08315</name>
</gene>
<evidence type="ECO:0000313" key="3">
    <source>
        <dbReference type="Proteomes" id="UP001212327"/>
    </source>
</evidence>
<dbReference type="EMBL" id="JAQLSF010000001">
    <property type="protein sequence ID" value="MDB1564744.1"/>
    <property type="molecule type" value="Genomic_DNA"/>
</dbReference>
<feature type="transmembrane region" description="Helical" evidence="1">
    <location>
        <begin position="33"/>
        <end position="54"/>
    </location>
</feature>
<keyword evidence="1" id="KW-1133">Transmembrane helix</keyword>